<dbReference type="VEuPathDB" id="FungiDB:CPSG_09582"/>
<dbReference type="EMBL" id="GL636510">
    <property type="protein sequence ID" value="EFW13930.1"/>
    <property type="molecule type" value="Genomic_DNA"/>
</dbReference>
<dbReference type="HOGENOM" id="CLU_1098400_0_0_1"/>
<reference evidence="2" key="1">
    <citation type="journal article" date="2010" name="Genome Res.">
        <title>Population genomic sequencing of Coccidioides fungi reveals recent hybridization and transposon control.</title>
        <authorList>
            <person name="Neafsey D.E."/>
            <person name="Barker B.M."/>
            <person name="Sharpton T.J."/>
            <person name="Stajich J.E."/>
            <person name="Park D.J."/>
            <person name="Whiston E."/>
            <person name="Hung C.-Y."/>
            <person name="McMahan C."/>
            <person name="White J."/>
            <person name="Sykes S."/>
            <person name="Heiman D."/>
            <person name="Young S."/>
            <person name="Zeng Q."/>
            <person name="Abouelleil A."/>
            <person name="Aftuck L."/>
            <person name="Bessette D."/>
            <person name="Brown A."/>
            <person name="FitzGerald M."/>
            <person name="Lui A."/>
            <person name="Macdonald J.P."/>
            <person name="Priest M."/>
            <person name="Orbach M.J."/>
            <person name="Galgiani J.N."/>
            <person name="Kirkland T.N."/>
            <person name="Cole G.T."/>
            <person name="Birren B.W."/>
            <person name="Henn M.R."/>
            <person name="Taylor J.W."/>
            <person name="Rounsley S.D."/>
        </authorList>
    </citation>
    <scope>NUCLEOTIDE SEQUENCE [LARGE SCALE GENOMIC DNA]</scope>
    <source>
        <strain evidence="2">RMSCC 757 / Silveira</strain>
    </source>
</reference>
<evidence type="ECO:0000313" key="2">
    <source>
        <dbReference type="Proteomes" id="UP000002497"/>
    </source>
</evidence>
<dbReference type="AlphaFoldDB" id="E9DID3"/>
<evidence type="ECO:0000313" key="1">
    <source>
        <dbReference type="EMBL" id="EFW13930.1"/>
    </source>
</evidence>
<dbReference type="Proteomes" id="UP000002497">
    <property type="component" value="Unassembled WGS sequence"/>
</dbReference>
<sequence>MQNSGPGGNTDTQVDPMLQTKTADSQWGLGGSVDRTEAIWREGVTWTRMVLRVPQLNRGYLKPCLRVTTDTCLIWARKRGGTGSFAGGKACPENDCSNEKANPSLWEMSGMMTASGAQTTNTANGYHSTPSQSSYRISLFRGRLAPRKIMHAMIHCYIQVKTAGKRFAWANTARRASNFEWWLPRALSFPYYYQGPGASTQDVIVRSIAKENLQNHSAFRLHYAWRSEFPSCLSTRARKSGWLVGCLAGRSDK</sequence>
<proteinExistence type="predicted"/>
<protein>
    <submittedName>
        <fullName evidence="1">Predicted protein</fullName>
    </submittedName>
</protein>
<reference evidence="2" key="2">
    <citation type="submission" date="2010-03" db="EMBL/GenBank/DDBJ databases">
        <title>The genome sequence of Coccidioides posadasii strain Silveira.</title>
        <authorList>
            <consortium name="The Broad Institute Genome Sequencing Center for Infectious Disease"/>
            <person name="Neafsey D."/>
            <person name="Orbach M."/>
            <person name="Henn M.R."/>
            <person name="Cole G.T."/>
            <person name="Galgiani J."/>
            <person name="Gardner M.J."/>
            <person name="Kirkland T.N."/>
            <person name="Taylor J.W."/>
            <person name="Young S.K."/>
            <person name="Zeng Q."/>
            <person name="Koehrsen M."/>
            <person name="Alvarado L."/>
            <person name="Berlin A."/>
            <person name="Borenstein D."/>
            <person name="Chapman S.B."/>
            <person name="Chen Z."/>
            <person name="Engels R."/>
            <person name="Freedman E."/>
            <person name="Gellesch M."/>
            <person name="Goldberg J."/>
            <person name="Griggs A."/>
            <person name="Gujja S."/>
            <person name="Heilman E."/>
            <person name="Heiman D."/>
            <person name="Howarth C."/>
            <person name="Jen D."/>
            <person name="Larson L."/>
            <person name="Mehta T."/>
            <person name="Neiman D."/>
            <person name="Park D."/>
            <person name="Pearson M."/>
            <person name="Richards J."/>
            <person name="Roberts A."/>
            <person name="Saif S."/>
            <person name="Shea T."/>
            <person name="Shenoy N."/>
            <person name="Sisk P."/>
            <person name="Stolte C."/>
            <person name="Sykes S."/>
            <person name="Walk T."/>
            <person name="White J."/>
            <person name="Yandava C."/>
            <person name="Haas B."/>
            <person name="Nusbaum C."/>
            <person name="Birren B."/>
        </authorList>
    </citation>
    <scope>NUCLEOTIDE SEQUENCE [LARGE SCALE GENOMIC DNA]</scope>
    <source>
        <strain evidence="2">RMSCC 757 / Silveira</strain>
    </source>
</reference>
<keyword evidence="2" id="KW-1185">Reference proteome</keyword>
<name>E9DID3_COCPS</name>
<organism evidence="2">
    <name type="scientific">Coccidioides posadasii (strain RMSCC 757 / Silveira)</name>
    <name type="common">Valley fever fungus</name>
    <dbReference type="NCBI Taxonomy" id="443226"/>
    <lineage>
        <taxon>Eukaryota</taxon>
        <taxon>Fungi</taxon>
        <taxon>Dikarya</taxon>
        <taxon>Ascomycota</taxon>
        <taxon>Pezizomycotina</taxon>
        <taxon>Eurotiomycetes</taxon>
        <taxon>Eurotiomycetidae</taxon>
        <taxon>Onygenales</taxon>
        <taxon>Onygenaceae</taxon>
        <taxon>Coccidioides</taxon>
    </lineage>
</organism>
<gene>
    <name evidence="1" type="ORF">CPSG_09582</name>
</gene>
<accession>E9DID3</accession>